<evidence type="ECO:0000256" key="3">
    <source>
        <dbReference type="ARBA" id="ARBA00023242"/>
    </source>
</evidence>
<keyword evidence="7" id="KW-1185">Reference proteome</keyword>
<name>A0AAN9PD14_CLITE</name>
<evidence type="ECO:0000256" key="4">
    <source>
        <dbReference type="SAM" id="MobiDB-lite"/>
    </source>
</evidence>
<evidence type="ECO:0000259" key="5">
    <source>
        <dbReference type="PROSITE" id="PS51634"/>
    </source>
</evidence>
<comment type="similarity">
    <text evidence="2">Belongs to the lin-54 family.</text>
</comment>
<dbReference type="Proteomes" id="UP001359559">
    <property type="component" value="Unassembled WGS sequence"/>
</dbReference>
<dbReference type="Pfam" id="PF03638">
    <property type="entry name" value="TCR"/>
    <property type="match status" value="1"/>
</dbReference>
<feature type="region of interest" description="Disordered" evidence="4">
    <location>
        <begin position="437"/>
        <end position="495"/>
    </location>
</feature>
<sequence>MDSPEPSNHIPPSSSAAIVNAASNTPLSESPQESPFVRFANTLPPITPAKAFHGTQSFLGLNSPPLVFKSPRICHREMQFVERPHGTQSFNGGIYQSENGGDSLGEVPEDSKKSKSQQPFPEMFVTDSQDIFGSKNDANTQNSSPPQSIDDYFADPCDIDKMFSANQDVEQSTDAGESSLGDLTRSENNILEFDRKDDSGDKAEKSLPFQKESNVVLIEKLAYEEEPEKIEGEKNGVKCAPQEHTKLDSSLAVDIFEEQYSYDSLPQDVKRREGCNEMVSTSHVAAENILQNGSEASLKYHGFRRRCLQFGEAGSSASGSNKSHMKLYTTSSGMQMVKLSEPITSLIPQRVGGNFPVTGPKPSGIGLHLNSIINAMPTGYAGTTGMRLSDGLQGMKSTSSISLHKVGNMKRSILSSNSDGQSLLDNRNESREIDASIAADSSLPQSPGMTEPISSYPATVKRKLGPADAENSEELNQSSPCKKKKKTSNTGDGDGCKRCHCKKSRCLKLYCECFAFGSYCTGPCSCQGCLNRPEYEERVSDTRKQIESRNPTAFAPKIVQSIATLDISSNTMEQRDLATPSSARHKRAPFFPQLMKKANVGCSSGCRCEGCKNVYGKKEDYVALEHARSKERVSSIIEKPSDRIFCDKLEMVPSKTQHLSPITASLPCFNHAPLEMNQMLGTTPYGSRVGYTNVNIMDQSSPTCESVSLLHQHTPLPNPQLGSGASSFPSRTNVWTDIPQSRPSRGCIRQLHGGSLRWRSSPVTPRTKVVGSQQCPESDDKHFDILEDETPDILKEASTPMKPVKVNSPTQKRVSPPQSHHKFGSSSSGALRSSRKFILKAVPSFPPLTPCVDSKGNDNQDLGDSGGK</sequence>
<feature type="region of interest" description="Disordered" evidence="4">
    <location>
        <begin position="797"/>
        <end position="831"/>
    </location>
</feature>
<feature type="compositionally biased region" description="Polar residues" evidence="4">
    <location>
        <begin position="442"/>
        <end position="457"/>
    </location>
</feature>
<feature type="compositionally biased region" description="Polar residues" evidence="4">
    <location>
        <begin position="126"/>
        <end position="147"/>
    </location>
</feature>
<evidence type="ECO:0000256" key="2">
    <source>
        <dbReference type="ARBA" id="ARBA00007267"/>
    </source>
</evidence>
<evidence type="ECO:0000313" key="7">
    <source>
        <dbReference type="Proteomes" id="UP001359559"/>
    </source>
</evidence>
<reference evidence="6 7" key="1">
    <citation type="submission" date="2024-01" db="EMBL/GenBank/DDBJ databases">
        <title>The genomes of 5 underutilized Papilionoideae crops provide insights into root nodulation and disease resistance.</title>
        <authorList>
            <person name="Yuan L."/>
        </authorList>
    </citation>
    <scope>NUCLEOTIDE SEQUENCE [LARGE SCALE GENOMIC DNA]</scope>
    <source>
        <strain evidence="6">LY-2023</strain>
        <tissue evidence="6">Leaf</tissue>
    </source>
</reference>
<feature type="domain" description="CRC" evidence="5">
    <location>
        <begin position="495"/>
        <end position="616"/>
    </location>
</feature>
<gene>
    <name evidence="6" type="ORF">RJT34_16655</name>
</gene>
<feature type="region of interest" description="Disordered" evidence="4">
    <location>
        <begin position="85"/>
        <end position="207"/>
    </location>
</feature>
<dbReference type="InterPro" id="IPR005172">
    <property type="entry name" value="CRC"/>
</dbReference>
<protein>
    <recommendedName>
        <fullName evidence="5">CRC domain-containing protein</fullName>
    </recommendedName>
</protein>
<dbReference type="SMART" id="SM01114">
    <property type="entry name" value="CXC"/>
    <property type="match status" value="1"/>
</dbReference>
<feature type="region of interest" description="Disordered" evidence="4">
    <location>
        <begin position="757"/>
        <end position="779"/>
    </location>
</feature>
<dbReference type="InterPro" id="IPR044522">
    <property type="entry name" value="TSO1-like"/>
</dbReference>
<dbReference type="EMBL" id="JAYKXN010000004">
    <property type="protein sequence ID" value="KAK7293781.1"/>
    <property type="molecule type" value="Genomic_DNA"/>
</dbReference>
<proteinExistence type="inferred from homology"/>
<dbReference type="InterPro" id="IPR033467">
    <property type="entry name" value="Tesmin/TSO1-like_CXC"/>
</dbReference>
<feature type="region of interest" description="Disordered" evidence="4">
    <location>
        <begin position="1"/>
        <end position="36"/>
    </location>
</feature>
<dbReference type="GO" id="GO:0005634">
    <property type="term" value="C:nucleus"/>
    <property type="evidence" value="ECO:0007669"/>
    <property type="project" value="UniProtKB-SubCell"/>
</dbReference>
<organism evidence="6 7">
    <name type="scientific">Clitoria ternatea</name>
    <name type="common">Butterfly pea</name>
    <dbReference type="NCBI Taxonomy" id="43366"/>
    <lineage>
        <taxon>Eukaryota</taxon>
        <taxon>Viridiplantae</taxon>
        <taxon>Streptophyta</taxon>
        <taxon>Embryophyta</taxon>
        <taxon>Tracheophyta</taxon>
        <taxon>Spermatophyta</taxon>
        <taxon>Magnoliopsida</taxon>
        <taxon>eudicotyledons</taxon>
        <taxon>Gunneridae</taxon>
        <taxon>Pentapetalae</taxon>
        <taxon>rosids</taxon>
        <taxon>fabids</taxon>
        <taxon>Fabales</taxon>
        <taxon>Fabaceae</taxon>
        <taxon>Papilionoideae</taxon>
        <taxon>50 kb inversion clade</taxon>
        <taxon>NPAAA clade</taxon>
        <taxon>indigoferoid/millettioid clade</taxon>
        <taxon>Phaseoleae</taxon>
        <taxon>Clitoria</taxon>
    </lineage>
</organism>
<evidence type="ECO:0000256" key="1">
    <source>
        <dbReference type="ARBA" id="ARBA00004123"/>
    </source>
</evidence>
<comment type="subcellular location">
    <subcellularLocation>
        <location evidence="1">Nucleus</location>
    </subcellularLocation>
</comment>
<dbReference type="PANTHER" id="PTHR46159">
    <property type="entry name" value="PROTEIN TESMIN/TSO1-LIKE CXC 2"/>
    <property type="match status" value="1"/>
</dbReference>
<dbReference type="GO" id="GO:0003700">
    <property type="term" value="F:DNA-binding transcription factor activity"/>
    <property type="evidence" value="ECO:0007669"/>
    <property type="project" value="InterPro"/>
</dbReference>
<dbReference type="AlphaFoldDB" id="A0AAN9PD14"/>
<feature type="compositionally biased region" description="Polar residues" evidence="4">
    <location>
        <begin position="807"/>
        <end position="818"/>
    </location>
</feature>
<dbReference type="PANTHER" id="PTHR46159:SF6">
    <property type="entry name" value="OS12G0605300 PROTEIN"/>
    <property type="match status" value="1"/>
</dbReference>
<dbReference type="PROSITE" id="PS51634">
    <property type="entry name" value="CRC"/>
    <property type="match status" value="1"/>
</dbReference>
<feature type="compositionally biased region" description="Low complexity" evidence="4">
    <location>
        <begin position="10"/>
        <end position="24"/>
    </location>
</feature>
<accession>A0AAN9PD14</accession>
<comment type="caution">
    <text evidence="6">The sequence shown here is derived from an EMBL/GenBank/DDBJ whole genome shotgun (WGS) entry which is preliminary data.</text>
</comment>
<keyword evidence="3" id="KW-0539">Nucleus</keyword>
<feature type="compositionally biased region" description="Polar residues" evidence="4">
    <location>
        <begin position="86"/>
        <end position="100"/>
    </location>
</feature>
<feature type="compositionally biased region" description="Polar residues" evidence="4">
    <location>
        <begin position="164"/>
        <end position="176"/>
    </location>
</feature>
<feature type="region of interest" description="Disordered" evidence="4">
    <location>
        <begin position="845"/>
        <end position="868"/>
    </location>
</feature>
<evidence type="ECO:0000313" key="6">
    <source>
        <dbReference type="EMBL" id="KAK7293781.1"/>
    </source>
</evidence>
<feature type="compositionally biased region" description="Basic and acidic residues" evidence="4">
    <location>
        <begin position="192"/>
        <end position="205"/>
    </location>
</feature>